<name>A0A3P7LQ71_STRVU</name>
<dbReference type="EMBL" id="UYYB01112599">
    <property type="protein sequence ID" value="VDM81378.1"/>
    <property type="molecule type" value="Genomic_DNA"/>
</dbReference>
<evidence type="ECO:0000313" key="1">
    <source>
        <dbReference type="EMBL" id="VDM81378.1"/>
    </source>
</evidence>
<protein>
    <submittedName>
        <fullName evidence="1">Uncharacterized protein</fullName>
    </submittedName>
</protein>
<gene>
    <name evidence="1" type="ORF">SVUK_LOCUS16376</name>
</gene>
<dbReference type="AlphaFoldDB" id="A0A3P7LQ71"/>
<evidence type="ECO:0000313" key="2">
    <source>
        <dbReference type="Proteomes" id="UP000270094"/>
    </source>
</evidence>
<keyword evidence="2" id="KW-1185">Reference proteome</keyword>
<reference evidence="1 2" key="1">
    <citation type="submission" date="2018-11" db="EMBL/GenBank/DDBJ databases">
        <authorList>
            <consortium name="Pathogen Informatics"/>
        </authorList>
    </citation>
    <scope>NUCLEOTIDE SEQUENCE [LARGE SCALE GENOMIC DNA]</scope>
</reference>
<accession>A0A3P7LQ71</accession>
<sequence length="91" mass="10068">MSQLASRSLCCIPHFSCEILLNCIAIRDISQAEKEFDVFGSPDAQLRVDHARNPTVWLIKSLGGSLIHIGQRLLVVTAWQDPARLLSIGLI</sequence>
<dbReference type="Proteomes" id="UP000270094">
    <property type="component" value="Unassembled WGS sequence"/>
</dbReference>
<organism evidence="1 2">
    <name type="scientific">Strongylus vulgaris</name>
    <name type="common">Blood worm</name>
    <dbReference type="NCBI Taxonomy" id="40348"/>
    <lineage>
        <taxon>Eukaryota</taxon>
        <taxon>Metazoa</taxon>
        <taxon>Ecdysozoa</taxon>
        <taxon>Nematoda</taxon>
        <taxon>Chromadorea</taxon>
        <taxon>Rhabditida</taxon>
        <taxon>Rhabditina</taxon>
        <taxon>Rhabditomorpha</taxon>
        <taxon>Strongyloidea</taxon>
        <taxon>Strongylidae</taxon>
        <taxon>Strongylus</taxon>
    </lineage>
</organism>
<proteinExistence type="predicted"/>